<keyword evidence="6" id="KW-1185">Reference proteome</keyword>
<dbReference type="HOGENOM" id="CLU_003433_10_1_1"/>
<dbReference type="Pfam" id="PF00266">
    <property type="entry name" value="Aminotran_5"/>
    <property type="match status" value="1"/>
</dbReference>
<dbReference type="Gene3D" id="3.40.640.10">
    <property type="entry name" value="Type I PLP-dependent aspartate aminotransferase-like (Major domain)"/>
    <property type="match status" value="1"/>
</dbReference>
<gene>
    <name evidence="4" type="ORF">CAPTEDRAFT_81212</name>
</gene>
<dbReference type="EMBL" id="KB304080">
    <property type="protein sequence ID" value="ELU02420.1"/>
    <property type="molecule type" value="Genomic_DNA"/>
</dbReference>
<evidence type="ECO:0000256" key="2">
    <source>
        <dbReference type="ARBA" id="ARBA00006490"/>
    </source>
</evidence>
<proteinExistence type="inferred from homology"/>
<accession>R7U7V3</accession>
<feature type="domain" description="Aminotransferase class V" evidence="3">
    <location>
        <begin position="6"/>
        <end position="251"/>
    </location>
</feature>
<protein>
    <recommendedName>
        <fullName evidence="3">Aminotransferase class V domain-containing protein</fullName>
    </recommendedName>
</protein>
<evidence type="ECO:0000313" key="6">
    <source>
        <dbReference type="Proteomes" id="UP000014760"/>
    </source>
</evidence>
<dbReference type="OrthoDB" id="10250117at2759"/>
<reference evidence="4 6" key="2">
    <citation type="journal article" date="2013" name="Nature">
        <title>Insights into bilaterian evolution from three spiralian genomes.</title>
        <authorList>
            <person name="Simakov O."/>
            <person name="Marletaz F."/>
            <person name="Cho S.J."/>
            <person name="Edsinger-Gonzales E."/>
            <person name="Havlak P."/>
            <person name="Hellsten U."/>
            <person name="Kuo D.H."/>
            <person name="Larsson T."/>
            <person name="Lv J."/>
            <person name="Arendt D."/>
            <person name="Savage R."/>
            <person name="Osoegawa K."/>
            <person name="de Jong P."/>
            <person name="Grimwood J."/>
            <person name="Chapman J.A."/>
            <person name="Shapiro H."/>
            <person name="Aerts A."/>
            <person name="Otillar R.P."/>
            <person name="Terry A.Y."/>
            <person name="Boore J.L."/>
            <person name="Grigoriev I.V."/>
            <person name="Lindberg D.R."/>
            <person name="Seaver E.C."/>
            <person name="Weisblat D.A."/>
            <person name="Putnam N.H."/>
            <person name="Rokhsar D.S."/>
        </authorList>
    </citation>
    <scope>NUCLEOTIDE SEQUENCE</scope>
    <source>
        <strain evidence="4 6">I ESC-2004</strain>
    </source>
</reference>
<dbReference type="EMBL" id="AMQN01046116">
    <property type="status" value="NOT_ANNOTATED_CDS"/>
    <property type="molecule type" value="Genomic_DNA"/>
</dbReference>
<name>R7U7V3_CAPTE</name>
<dbReference type="OMA" id="EIGRICH"/>
<evidence type="ECO:0000313" key="5">
    <source>
        <dbReference type="EnsemblMetazoa" id="CapteP81212"/>
    </source>
</evidence>
<dbReference type="STRING" id="283909.R7U7V3"/>
<dbReference type="InterPro" id="IPR015424">
    <property type="entry name" value="PyrdxlP-dep_Trfase"/>
</dbReference>
<dbReference type="InterPro" id="IPR015421">
    <property type="entry name" value="PyrdxlP-dep_Trfase_major"/>
</dbReference>
<dbReference type="AlphaFoldDB" id="R7U7V3"/>
<evidence type="ECO:0000256" key="1">
    <source>
        <dbReference type="ARBA" id="ARBA00001933"/>
    </source>
</evidence>
<sequence length="251" mass="26111">MKAPRIYLDASAYAPLRPEVRRAMLAALDLGGNPSSLHAEGRAARAMLDEARLRLGNFLSCHPSQIIFTSSGSEANNLALQPGCFGKDRPPVSCLIMSEIEHASVMAGGGFLPSACERVGVDRAGRLDLEALEFKLQARRQAGEAALVSVMAANNETGVLQKLEPIAALCWNYDALFHVDAAQGLGRISLEEVCQAADLISLTAYKAGGPVGVGALLAVSPGVEPPGAVIRGGGQEKGLRAGTENLAAIVG</sequence>
<comment type="similarity">
    <text evidence="2">Belongs to the class-V pyridoxal-phosphate-dependent aminotransferase family. NifS/IscS subfamily.</text>
</comment>
<reference evidence="5" key="3">
    <citation type="submission" date="2015-06" db="UniProtKB">
        <authorList>
            <consortium name="EnsemblMetazoa"/>
        </authorList>
    </citation>
    <scope>IDENTIFICATION</scope>
</reference>
<comment type="cofactor">
    <cofactor evidence="1">
        <name>pyridoxal 5'-phosphate</name>
        <dbReference type="ChEBI" id="CHEBI:597326"/>
    </cofactor>
</comment>
<dbReference type="EnsemblMetazoa" id="CapteT81212">
    <property type="protein sequence ID" value="CapteP81212"/>
    <property type="gene ID" value="CapteG81212"/>
</dbReference>
<evidence type="ECO:0000259" key="3">
    <source>
        <dbReference type="Pfam" id="PF00266"/>
    </source>
</evidence>
<evidence type="ECO:0000313" key="4">
    <source>
        <dbReference type="EMBL" id="ELU02420.1"/>
    </source>
</evidence>
<dbReference type="InterPro" id="IPR000192">
    <property type="entry name" value="Aminotrans_V_dom"/>
</dbReference>
<dbReference type="Proteomes" id="UP000014760">
    <property type="component" value="Unassembled WGS sequence"/>
</dbReference>
<dbReference type="PANTHER" id="PTHR11601:SF34">
    <property type="entry name" value="CYSTEINE DESULFURASE"/>
    <property type="match status" value="1"/>
</dbReference>
<organism evidence="4">
    <name type="scientific">Capitella teleta</name>
    <name type="common">Polychaete worm</name>
    <dbReference type="NCBI Taxonomy" id="283909"/>
    <lineage>
        <taxon>Eukaryota</taxon>
        <taxon>Metazoa</taxon>
        <taxon>Spiralia</taxon>
        <taxon>Lophotrochozoa</taxon>
        <taxon>Annelida</taxon>
        <taxon>Polychaeta</taxon>
        <taxon>Sedentaria</taxon>
        <taxon>Scolecida</taxon>
        <taxon>Capitellidae</taxon>
        <taxon>Capitella</taxon>
    </lineage>
</organism>
<dbReference type="SUPFAM" id="SSF53383">
    <property type="entry name" value="PLP-dependent transferases"/>
    <property type="match status" value="1"/>
</dbReference>
<feature type="non-terminal residue" evidence="4">
    <location>
        <position position="251"/>
    </location>
</feature>
<dbReference type="PANTHER" id="PTHR11601">
    <property type="entry name" value="CYSTEINE DESULFURYLASE FAMILY MEMBER"/>
    <property type="match status" value="1"/>
</dbReference>
<reference evidence="6" key="1">
    <citation type="submission" date="2012-12" db="EMBL/GenBank/DDBJ databases">
        <authorList>
            <person name="Hellsten U."/>
            <person name="Grimwood J."/>
            <person name="Chapman J.A."/>
            <person name="Shapiro H."/>
            <person name="Aerts A."/>
            <person name="Otillar R.P."/>
            <person name="Terry A.Y."/>
            <person name="Boore J.L."/>
            <person name="Simakov O."/>
            <person name="Marletaz F."/>
            <person name="Cho S.-J."/>
            <person name="Edsinger-Gonzales E."/>
            <person name="Havlak P."/>
            <person name="Kuo D.-H."/>
            <person name="Larsson T."/>
            <person name="Lv J."/>
            <person name="Arendt D."/>
            <person name="Savage R."/>
            <person name="Osoegawa K."/>
            <person name="de Jong P."/>
            <person name="Lindberg D.R."/>
            <person name="Seaver E.C."/>
            <person name="Weisblat D.A."/>
            <person name="Putnam N.H."/>
            <person name="Grigoriev I.V."/>
            <person name="Rokhsar D.S."/>
        </authorList>
    </citation>
    <scope>NUCLEOTIDE SEQUENCE</scope>
    <source>
        <strain evidence="6">I ESC-2004</strain>
    </source>
</reference>